<dbReference type="EMBL" id="MH271292">
    <property type="protein sequence ID" value="AWY04488.1"/>
    <property type="molecule type" value="Genomic_DNA"/>
</dbReference>
<evidence type="ECO:0008006" key="3">
    <source>
        <dbReference type="Google" id="ProtNLM"/>
    </source>
</evidence>
<protein>
    <recommendedName>
        <fullName evidence="3">Minor tail protein</fullName>
    </recommendedName>
</protein>
<evidence type="ECO:0000313" key="1">
    <source>
        <dbReference type="EMBL" id="AWY04488.1"/>
    </source>
</evidence>
<name>A0A2Z4Q4N5_9CAUD</name>
<evidence type="ECO:0000313" key="2">
    <source>
        <dbReference type="Proteomes" id="UP000251068"/>
    </source>
</evidence>
<sequence>MTMTSWPYVAQDTTDIEYGRLFREMAASDGMVGSFGDNALKVTGDSSGRQVKMATGAAVLRGYMFYSTAVETITIAANTGAARVDLVVLELNLSAPTVAQRILPKVLQGTSGSATPPSLTQTETGVYQIPLATVAVANNAAVINAADVTDVRDWMDQKYGAWTTSRRPVSPRKYHLGYNETLGIWEYHDGSNWVSLSAVNLASSSVSGVLPIAKGGTGGSSQANARTALSVPSVAEMNAALANYTTTTDLNTALSGKADTGHTHPATDITSGTLPIVRGGTGATTWEAARQALNIYAQASQPAYAAGRIWIKTA</sequence>
<gene>
    <name evidence="1" type="primary">32</name>
    <name evidence="1" type="ORF">SEA_ANNASERENA_32</name>
</gene>
<reference evidence="1 2" key="1">
    <citation type="submission" date="2018-04" db="EMBL/GenBank/DDBJ databases">
        <authorList>
            <person name="Harrington T."/>
            <person name="Washburn E."/>
            <person name="Bricker J."/>
            <person name="McKinney A."/>
            <person name="Betsko A.J."/>
            <person name="Garlena R.A."/>
            <person name="Russell D.A."/>
            <person name="Pope W.A."/>
            <person name="Jacobs-Sera D."/>
            <person name="Hatfull G.F."/>
        </authorList>
    </citation>
    <scope>NUCLEOTIDE SEQUENCE [LARGE SCALE GENOMIC DNA]</scope>
</reference>
<organism evidence="1 2">
    <name type="scientific">Microbacterium phage AnnaSerena</name>
    <dbReference type="NCBI Taxonomy" id="2201432"/>
    <lineage>
        <taxon>Viruses</taxon>
        <taxon>Duplodnaviria</taxon>
        <taxon>Heunggongvirae</taxon>
        <taxon>Uroviricota</taxon>
        <taxon>Caudoviricetes</taxon>
        <taxon>Krampusvirus</taxon>
        <taxon>Krampusvirus krampus</taxon>
    </lineage>
</organism>
<dbReference type="Proteomes" id="UP000251068">
    <property type="component" value="Segment"/>
</dbReference>
<accession>A0A2Z4Q4N5</accession>
<proteinExistence type="predicted"/>